<evidence type="ECO:0000313" key="6">
    <source>
        <dbReference type="EMBL" id="GEQ20810.1"/>
    </source>
</evidence>
<feature type="domain" description="Cytidyltransferase-like" evidence="5">
    <location>
        <begin position="11"/>
        <end position="104"/>
    </location>
</feature>
<dbReference type="GO" id="GO:0016779">
    <property type="term" value="F:nucleotidyltransferase activity"/>
    <property type="evidence" value="ECO:0007669"/>
    <property type="project" value="UniProtKB-KW"/>
</dbReference>
<dbReference type="InterPro" id="IPR004821">
    <property type="entry name" value="Cyt_trans-like"/>
</dbReference>
<dbReference type="PANTHER" id="PTHR43793">
    <property type="entry name" value="FAD SYNTHASE"/>
    <property type="match status" value="1"/>
</dbReference>
<dbReference type="RefSeq" id="WP_146868167.1">
    <property type="nucleotide sequence ID" value="NZ_BKBC01000013.1"/>
</dbReference>
<dbReference type="GO" id="GO:0050188">
    <property type="term" value="F:phosphoenolpyruvate mutase activity"/>
    <property type="evidence" value="ECO:0007669"/>
    <property type="project" value="UniProtKB-EC"/>
</dbReference>
<dbReference type="Gene3D" id="3.40.50.620">
    <property type="entry name" value="HUPs"/>
    <property type="match status" value="1"/>
</dbReference>
<evidence type="ECO:0000256" key="4">
    <source>
        <dbReference type="ARBA" id="ARBA00024063"/>
    </source>
</evidence>
<dbReference type="InterPro" id="IPR050385">
    <property type="entry name" value="Archaeal_FAD_synthase"/>
</dbReference>
<dbReference type="InterPro" id="IPR039556">
    <property type="entry name" value="ICL/PEPM"/>
</dbReference>
<dbReference type="NCBIfam" id="TIGR02320">
    <property type="entry name" value="PEP_mutase"/>
    <property type="match status" value="1"/>
</dbReference>
<evidence type="ECO:0000256" key="3">
    <source>
        <dbReference type="ARBA" id="ARBA00023235"/>
    </source>
</evidence>
<dbReference type="AlphaFoldDB" id="A0A512TKL5"/>
<keyword evidence="3" id="KW-0413">Isomerase</keyword>
<dbReference type="PANTHER" id="PTHR43793:SF1">
    <property type="entry name" value="FAD SYNTHASE"/>
    <property type="match status" value="1"/>
</dbReference>
<dbReference type="Pfam" id="PF13714">
    <property type="entry name" value="PEP_mutase"/>
    <property type="match status" value="1"/>
</dbReference>
<dbReference type="CDD" id="cd00377">
    <property type="entry name" value="ICL_PEPM"/>
    <property type="match status" value="1"/>
</dbReference>
<dbReference type="EMBL" id="BKBC01000013">
    <property type="protein sequence ID" value="GEQ20810.1"/>
    <property type="molecule type" value="Genomic_DNA"/>
</dbReference>
<dbReference type="NCBIfam" id="TIGR00125">
    <property type="entry name" value="cyt_tran_rel"/>
    <property type="match status" value="1"/>
</dbReference>
<dbReference type="SUPFAM" id="SSF51621">
    <property type="entry name" value="Phosphoenolpyruvate/pyruvate domain"/>
    <property type="match status" value="1"/>
</dbReference>
<evidence type="ECO:0000256" key="2">
    <source>
        <dbReference type="ARBA" id="ARBA00022695"/>
    </source>
</evidence>
<dbReference type="SUPFAM" id="SSF52374">
    <property type="entry name" value="Nucleotidylyl transferase"/>
    <property type="match status" value="1"/>
</dbReference>
<evidence type="ECO:0000256" key="1">
    <source>
        <dbReference type="ARBA" id="ARBA00022679"/>
    </source>
</evidence>
<reference evidence="6 7" key="1">
    <citation type="submission" date="2019-07" db="EMBL/GenBank/DDBJ databases">
        <title>Whole genome shotgun sequence of Clostridium butyricum NBRC 3858.</title>
        <authorList>
            <person name="Hosoyama A."/>
            <person name="Uohara A."/>
            <person name="Ohji S."/>
            <person name="Ichikawa N."/>
        </authorList>
    </citation>
    <scope>NUCLEOTIDE SEQUENCE [LARGE SCALE GENOMIC DNA]</scope>
    <source>
        <strain evidence="6 7">NBRC 3858</strain>
    </source>
</reference>
<dbReference type="InterPro" id="IPR040442">
    <property type="entry name" value="Pyrv_kinase-like_dom_sf"/>
</dbReference>
<evidence type="ECO:0000313" key="7">
    <source>
        <dbReference type="Proteomes" id="UP000321089"/>
    </source>
</evidence>
<name>A0A512TKL5_CLOBU</name>
<dbReference type="InterPro" id="IPR014729">
    <property type="entry name" value="Rossmann-like_a/b/a_fold"/>
</dbReference>
<accession>A0A512TKL5</accession>
<keyword evidence="6" id="KW-0670">Pyruvate</keyword>
<dbReference type="EC" id="5.4.2.9" evidence="4"/>
<protein>
    <recommendedName>
        <fullName evidence="4">phosphoenolpyruvate mutase</fullName>
        <ecNumber evidence="4">5.4.2.9</ecNumber>
    </recommendedName>
</protein>
<dbReference type="InterPro" id="IPR012698">
    <property type="entry name" value="PEnolPyrv_PMutase_core"/>
</dbReference>
<dbReference type="Pfam" id="PF01467">
    <property type="entry name" value="CTP_transf_like"/>
    <property type="match status" value="1"/>
</dbReference>
<keyword evidence="1" id="KW-0808">Transferase</keyword>
<dbReference type="Gene3D" id="3.20.20.60">
    <property type="entry name" value="Phosphoenolpyruvate-binding domains"/>
    <property type="match status" value="1"/>
</dbReference>
<evidence type="ECO:0000259" key="5">
    <source>
        <dbReference type="Pfam" id="PF01467"/>
    </source>
</evidence>
<organism evidence="6 7">
    <name type="scientific">Clostridium butyricum</name>
    <dbReference type="NCBI Taxonomy" id="1492"/>
    <lineage>
        <taxon>Bacteria</taxon>
        <taxon>Bacillati</taxon>
        <taxon>Bacillota</taxon>
        <taxon>Clostridia</taxon>
        <taxon>Eubacteriales</taxon>
        <taxon>Clostridiaceae</taxon>
        <taxon>Clostridium</taxon>
    </lineage>
</organism>
<dbReference type="Proteomes" id="UP000321089">
    <property type="component" value="Unassembled WGS sequence"/>
</dbReference>
<sequence>MAKVYMAMSADIVHQGHLNVINEARNLGDVIVGLHTDDVIRGYWRNPIMKYDERKEVIENIKGVIEVIPQDTLDQVSNILKVRPEYVVHGDDWKEGQQKELRENVINALNTYGGKLIEVPYTKGVSISKLDQELMEIGITPQMRMKSLKELIYSKKPVRILEAHNGLTGLIVEKTKVEKDGKVREFDGMWISSLCDSTAKGKPDIELVDLTSRLNTINDILEVTTKPIIVDGDTGGQIEHFVYTVKTLERLGVSAIIIEDKTGLKKNSLFGTEVKQTQDTIGHFCEKIRAGREARVTSDFMIISRIESLIAKAGMDDAIKRAEAYIEAGTDGIMIHSKEKDGSEIIEFCEKYAKLERRVPLIVVPTSYNFMKEEQLVELGVSVIIYANHLIRSAYPAMVNTAKSILENERSKEASENCMPIKEILTLIPGGK</sequence>
<comment type="caution">
    <text evidence="6">The sequence shown here is derived from an EMBL/GenBank/DDBJ whole genome shotgun (WGS) entry which is preliminary data.</text>
</comment>
<proteinExistence type="predicted"/>
<dbReference type="InterPro" id="IPR015813">
    <property type="entry name" value="Pyrv/PenolPyrv_kinase-like_dom"/>
</dbReference>
<keyword evidence="2" id="KW-0548">Nucleotidyltransferase</keyword>
<gene>
    <name evidence="6" type="ORF">CBU02nite_13160</name>
</gene>